<sequence length="680" mass="75827">MPVGYVTDSDDDTDQLEGEGSDNEQEDEIIPGALRSAHCRVWSTWELYERMKENSIDINPPYQRDVVWTKAAQSALIDSILKNKWVPTLLFSEHPATKDRHGKKRKAKWVCMDGKQRLTSIQLFYDGVIPWNSKPKEQLFFKQSDPPSPSRKLLTSDQQDLFKRRALTAAMYDKLTEIQERDIFRLVQEGKPLTTGEKMQACSGVWGEYVTELVEQYMTRNESHPNGWSGRISNLKRGTDFKTMAQIVILLRDITLDPSDPPRFLSMPQVSKELGNLPQGGVPNNLKVEIKETLDYFMDISLLAPPKTEFLTPLPTPEALFRPYQKSKRTMISPVEMVAIPYLITVHGEKLPKTKILEMVELYKIDVRKKFPNEVKSNSKLTAWTTEWIIEFNVARLEGKYTGWYKPRENHQPAEPGVPQPEDVGLKPEGAGVRDFRKRNLSIQTVNGREAPTPDPTNASSPSTSTTSLSKRPRRSTAGATSQGPANSPTIPFSSQSQRNPVPREPAFANRPVNHTRSSASSTTNAATTGEALKARALALRAQQVLTNGGTFARNSMSNSMGDGQQSTQVQTNGSTLVRNSMGDRQQSTTGPLTSSVNSYHAAESVFARRAPPPNAAQPRLVQNYPSHLARPASSFQLPNRAQGHNMAQNPQQQTNANVGFRLNPQSAAQSPAAYPGQHR</sequence>
<reference evidence="2" key="2">
    <citation type="journal article" date="2018" name="Mol. Plant Microbe Interact.">
        <title>Genome sequence resources for the wheat stripe rust pathogen (Puccinia striiformis f. sp. tritici) and the barley stripe rust pathogen (Puccinia striiformis f. sp. hordei).</title>
        <authorList>
            <person name="Xia C."/>
            <person name="Wang M."/>
            <person name="Yin C."/>
            <person name="Cornejo O.E."/>
            <person name="Hulbert S.H."/>
            <person name="Chen X."/>
        </authorList>
    </citation>
    <scope>NUCLEOTIDE SEQUENCE [LARGE SCALE GENOMIC DNA]</scope>
    <source>
        <strain evidence="2">93-210</strain>
    </source>
</reference>
<name>A0ACC0EZT9_9BASI</name>
<reference evidence="2" key="1">
    <citation type="journal article" date="2018" name="BMC Genomics">
        <title>Genomic insights into host adaptation between the wheat stripe rust pathogen (Puccinia striiformis f. sp. tritici) and the barley stripe rust pathogen (Puccinia striiformis f. sp. hordei).</title>
        <authorList>
            <person name="Xia C."/>
            <person name="Wang M."/>
            <person name="Yin C."/>
            <person name="Cornejo O.E."/>
            <person name="Hulbert S.H."/>
            <person name="Chen X."/>
        </authorList>
    </citation>
    <scope>NUCLEOTIDE SEQUENCE [LARGE SCALE GENOMIC DNA]</scope>
    <source>
        <strain evidence="2">93-210</strain>
    </source>
</reference>
<dbReference type="EMBL" id="CM045865">
    <property type="protein sequence ID" value="KAI7962269.1"/>
    <property type="molecule type" value="Genomic_DNA"/>
</dbReference>
<evidence type="ECO:0000313" key="1">
    <source>
        <dbReference type="EMBL" id="KAI7962269.1"/>
    </source>
</evidence>
<reference evidence="1 2" key="3">
    <citation type="journal article" date="2022" name="Microbiol. Spectr.">
        <title>Folding features and dynamics of 3D genome architecture in plant fungal pathogens.</title>
        <authorList>
            <person name="Xia C."/>
        </authorList>
    </citation>
    <scope>NUCLEOTIDE SEQUENCE [LARGE SCALE GENOMIC DNA]</scope>
    <source>
        <strain evidence="1 2">93-210</strain>
    </source>
</reference>
<comment type="caution">
    <text evidence="1">The sequence shown here is derived from an EMBL/GenBank/DDBJ whole genome shotgun (WGS) entry which is preliminary data.</text>
</comment>
<evidence type="ECO:0000313" key="2">
    <source>
        <dbReference type="Proteomes" id="UP001060170"/>
    </source>
</evidence>
<gene>
    <name evidence="1" type="ORF">MJO28_000363</name>
</gene>
<proteinExistence type="predicted"/>
<protein>
    <submittedName>
        <fullName evidence="1">Uncharacterized protein</fullName>
    </submittedName>
</protein>
<accession>A0ACC0EZT9</accession>
<dbReference type="Proteomes" id="UP001060170">
    <property type="component" value="Chromosome 1"/>
</dbReference>
<keyword evidence="2" id="KW-1185">Reference proteome</keyword>
<organism evidence="1 2">
    <name type="scientific">Puccinia striiformis f. sp. tritici</name>
    <dbReference type="NCBI Taxonomy" id="168172"/>
    <lineage>
        <taxon>Eukaryota</taxon>
        <taxon>Fungi</taxon>
        <taxon>Dikarya</taxon>
        <taxon>Basidiomycota</taxon>
        <taxon>Pucciniomycotina</taxon>
        <taxon>Pucciniomycetes</taxon>
        <taxon>Pucciniales</taxon>
        <taxon>Pucciniaceae</taxon>
        <taxon>Puccinia</taxon>
    </lineage>
</organism>